<protein>
    <submittedName>
        <fullName evidence="2">Uncharacterized protein</fullName>
    </submittedName>
</protein>
<feature type="compositionally biased region" description="Polar residues" evidence="1">
    <location>
        <begin position="64"/>
        <end position="74"/>
    </location>
</feature>
<organism evidence="2 3">
    <name type="scientific">Linnemannia gamsii</name>
    <dbReference type="NCBI Taxonomy" id="64522"/>
    <lineage>
        <taxon>Eukaryota</taxon>
        <taxon>Fungi</taxon>
        <taxon>Fungi incertae sedis</taxon>
        <taxon>Mucoromycota</taxon>
        <taxon>Mortierellomycotina</taxon>
        <taxon>Mortierellomycetes</taxon>
        <taxon>Mortierellales</taxon>
        <taxon>Mortierellaceae</taxon>
        <taxon>Linnemannia</taxon>
    </lineage>
</organism>
<feature type="region of interest" description="Disordered" evidence="1">
    <location>
        <begin position="1"/>
        <end position="141"/>
    </location>
</feature>
<accession>A0ABQ7JZ60</accession>
<evidence type="ECO:0000313" key="3">
    <source>
        <dbReference type="Proteomes" id="UP001194696"/>
    </source>
</evidence>
<dbReference type="EMBL" id="JAAAIM010000429">
    <property type="protein sequence ID" value="KAG0288189.1"/>
    <property type="molecule type" value="Genomic_DNA"/>
</dbReference>
<feature type="compositionally biased region" description="Basic and acidic residues" evidence="1">
    <location>
        <begin position="119"/>
        <end position="137"/>
    </location>
</feature>
<feature type="compositionally biased region" description="Low complexity" evidence="1">
    <location>
        <begin position="33"/>
        <end position="45"/>
    </location>
</feature>
<proteinExistence type="predicted"/>
<dbReference type="Proteomes" id="UP001194696">
    <property type="component" value="Unassembled WGS sequence"/>
</dbReference>
<evidence type="ECO:0000256" key="1">
    <source>
        <dbReference type="SAM" id="MobiDB-lite"/>
    </source>
</evidence>
<name>A0ABQ7JZ60_9FUNG</name>
<feature type="compositionally biased region" description="Basic and acidic residues" evidence="1">
    <location>
        <begin position="93"/>
        <end position="105"/>
    </location>
</feature>
<reference evidence="2 3" key="1">
    <citation type="journal article" date="2020" name="Fungal Divers.">
        <title>Resolving the Mortierellaceae phylogeny through synthesis of multi-gene phylogenetics and phylogenomics.</title>
        <authorList>
            <person name="Vandepol N."/>
            <person name="Liber J."/>
            <person name="Desiro A."/>
            <person name="Na H."/>
            <person name="Kennedy M."/>
            <person name="Barry K."/>
            <person name="Grigoriev I.V."/>
            <person name="Miller A.N."/>
            <person name="O'Donnell K."/>
            <person name="Stajich J.E."/>
            <person name="Bonito G."/>
        </authorList>
    </citation>
    <scope>NUCLEOTIDE SEQUENCE [LARGE SCALE GENOMIC DNA]</scope>
    <source>
        <strain evidence="2 3">AD045</strain>
    </source>
</reference>
<gene>
    <name evidence="2" type="ORF">BGZ96_007995</name>
</gene>
<keyword evidence="3" id="KW-1185">Reference proteome</keyword>
<sequence length="184" mass="20190">MTPSPLDPAGLRRSGRVVRNVPVRPTPAPPPDETTSAATATSMTVTKKRTRAVKGTDKAVDIGNATSQASAENESTPRKRCKKVAGKNAVNTDDGKDSSRMDGKDLTQMNGQDGADLWGKSKMDGKDECPDLSGRDIDNDDVDDSITKGVYHYAYPQEERPTFQELKHWHLNYRNLGTPYKDKI</sequence>
<comment type="caution">
    <text evidence="2">The sequence shown here is derived from an EMBL/GenBank/DDBJ whole genome shotgun (WGS) entry which is preliminary data.</text>
</comment>
<evidence type="ECO:0000313" key="2">
    <source>
        <dbReference type="EMBL" id="KAG0288189.1"/>
    </source>
</evidence>